<evidence type="ECO:0000313" key="3">
    <source>
        <dbReference type="Proteomes" id="UP000075615"/>
    </source>
</evidence>
<keyword evidence="1" id="KW-1133">Transmembrane helix</keyword>
<feature type="transmembrane region" description="Helical" evidence="1">
    <location>
        <begin position="39"/>
        <end position="56"/>
    </location>
</feature>
<feature type="transmembrane region" description="Helical" evidence="1">
    <location>
        <begin position="7"/>
        <end position="27"/>
    </location>
</feature>
<dbReference type="RefSeq" id="WP_068419217.1">
    <property type="nucleotide sequence ID" value="NZ_LRDB01000053.1"/>
</dbReference>
<organism evidence="2 3">
    <name type="scientific">Roseivirga echinicomitans</name>
    <dbReference type="NCBI Taxonomy" id="296218"/>
    <lineage>
        <taxon>Bacteria</taxon>
        <taxon>Pseudomonadati</taxon>
        <taxon>Bacteroidota</taxon>
        <taxon>Cytophagia</taxon>
        <taxon>Cytophagales</taxon>
        <taxon>Roseivirgaceae</taxon>
        <taxon>Roseivirga</taxon>
    </lineage>
</organism>
<dbReference type="AlphaFoldDB" id="A0A150WZ16"/>
<protein>
    <submittedName>
        <fullName evidence="2">Uncharacterized protein</fullName>
    </submittedName>
</protein>
<gene>
    <name evidence="2" type="ORF">AWN68_12355</name>
</gene>
<name>A0A150WZ16_9BACT</name>
<comment type="caution">
    <text evidence="2">The sequence shown here is derived from an EMBL/GenBank/DDBJ whole genome shotgun (WGS) entry which is preliminary data.</text>
</comment>
<evidence type="ECO:0000313" key="2">
    <source>
        <dbReference type="EMBL" id="KYG71532.1"/>
    </source>
</evidence>
<evidence type="ECO:0000256" key="1">
    <source>
        <dbReference type="SAM" id="Phobius"/>
    </source>
</evidence>
<keyword evidence="1" id="KW-0812">Transmembrane</keyword>
<dbReference type="Proteomes" id="UP000075615">
    <property type="component" value="Unassembled WGS sequence"/>
</dbReference>
<dbReference type="EMBL" id="LRDB01000053">
    <property type="protein sequence ID" value="KYG71532.1"/>
    <property type="molecule type" value="Genomic_DNA"/>
</dbReference>
<reference evidence="2 3" key="1">
    <citation type="submission" date="2016-01" db="EMBL/GenBank/DDBJ databases">
        <title>Genome sequencing of Roseivirga echinicomitans KMM 6058.</title>
        <authorList>
            <person name="Selvaratnam C."/>
            <person name="Thevarajoo S."/>
            <person name="Goh K.M."/>
            <person name="Ee R."/>
            <person name="Chan K.-G."/>
            <person name="Chong C.S."/>
        </authorList>
    </citation>
    <scope>NUCLEOTIDE SEQUENCE [LARGE SCALE GENOMIC DNA]</scope>
    <source>
        <strain evidence="2 3">KMM 6058</strain>
    </source>
</reference>
<accession>A0A150WZ16</accession>
<sequence>MKTIQKTNLIAMIIGLVGVVFGVYSLATEGAFEDYSLSLFAGVVLFGTAYINNLEWKKKNKDH</sequence>
<proteinExistence type="predicted"/>
<keyword evidence="1" id="KW-0472">Membrane</keyword>
<keyword evidence="3" id="KW-1185">Reference proteome</keyword>